<dbReference type="PANTHER" id="PTHR15691">
    <property type="entry name" value="WASH COMPLEX SUBUNIT 5"/>
    <property type="match status" value="1"/>
</dbReference>
<dbReference type="GeneID" id="106471871"/>
<dbReference type="PANTHER" id="PTHR15691:SF6">
    <property type="entry name" value="WASH COMPLEX SUBUNIT 5"/>
    <property type="match status" value="1"/>
</dbReference>
<feature type="non-terminal residue" evidence="3">
    <location>
        <position position="1"/>
    </location>
</feature>
<accession>A0ABM1BSS2</accession>
<protein>
    <submittedName>
        <fullName evidence="3">WASH complex subunit 5-like</fullName>
    </submittedName>
</protein>
<comment type="similarity">
    <text evidence="1">Belongs to the strumpellin family.</text>
</comment>
<proteinExistence type="inferred from homology"/>
<dbReference type="Pfam" id="PF10266">
    <property type="entry name" value="Strumpellin"/>
    <property type="match status" value="1"/>
</dbReference>
<evidence type="ECO:0000313" key="3">
    <source>
        <dbReference type="RefSeq" id="XP_013787951.1"/>
    </source>
</evidence>
<dbReference type="Proteomes" id="UP000694941">
    <property type="component" value="Unplaced"/>
</dbReference>
<evidence type="ECO:0000256" key="1">
    <source>
        <dbReference type="ARBA" id="ARBA00006224"/>
    </source>
</evidence>
<reference evidence="3" key="1">
    <citation type="submission" date="2025-08" db="UniProtKB">
        <authorList>
            <consortium name="RefSeq"/>
        </authorList>
    </citation>
    <scope>IDENTIFICATION</scope>
    <source>
        <tissue evidence="3">Muscle</tissue>
    </source>
</reference>
<evidence type="ECO:0000313" key="2">
    <source>
        <dbReference type="Proteomes" id="UP000694941"/>
    </source>
</evidence>
<name>A0ABM1BSS2_LIMPO</name>
<dbReference type="InterPro" id="IPR019393">
    <property type="entry name" value="WASH_strumpellin"/>
</dbReference>
<sequence>AIKHQARINKLIPQVQQLLTEGALVEEVVLDNVPKLMNIVRECNVTLRWMILHTASLSPSAETNKKCRQVRDQVVADSRYNPLQVFQLLLFTAQFELKIKEMFKQLLADKQDKWSRCKKEGTERLSELAEVFSGTKPLTRVEKNENLQHWFSEMAKQVESLNYEDTTATGRKMVQLIQALEEVQEFHQLESNLQIRQFLVDTRNFLHHMLRTINIKEEVLITLHIVADLSYAWELIDSYTPYMQQGVKKDPSLVIKLRATFLKLASALDLPLLRINQACSPDLMSVSQYYSGELVAYVQKVLHIIPETMFGLLARIIQLQTSQIKEVPTRLMKDQLKTYAQLEERFESSDLVPKLEGLGQVMDGFRRSFEYIQDYVSIYGLKIWQEEVSRIINYNVELECNAFLRHKVQDWQSVYQSKNIPIPKFPALDNSSVNFIGRLARELLRITDPKTTVYIDQMSGWYDSRTHSEIINMRIFSLIQRSVGTPGLTGLDRLLSFMIVTELQTIVATIERSVLKDKTWMDTLNALHSYIKGGHCLIGQPARVYSQAITKATKSLTLFLESIQKVGQMQLLRRQIKFELNTTCKFDSKHLASALQTMNQALLAGIEAHYKDPSKPYPKEENPLLYELSCYLDWAGISNPLAKIYITTKPLQHLALFMFLFTVSLLPKLTYIKSLGGLVSRKGVEPVDGFPFVIGTLTFLRQFHQDNTGKYLTYIGQWVKSVVESNTGSGRSDVPVDIVSCLAFLEELREFGEIPLKTITNYVPHYLVEEFRRL</sequence>
<gene>
    <name evidence="3" type="primary">LOC106471871</name>
</gene>
<organism evidence="2 3">
    <name type="scientific">Limulus polyphemus</name>
    <name type="common">Atlantic horseshoe crab</name>
    <dbReference type="NCBI Taxonomy" id="6850"/>
    <lineage>
        <taxon>Eukaryota</taxon>
        <taxon>Metazoa</taxon>
        <taxon>Ecdysozoa</taxon>
        <taxon>Arthropoda</taxon>
        <taxon>Chelicerata</taxon>
        <taxon>Merostomata</taxon>
        <taxon>Xiphosura</taxon>
        <taxon>Limulidae</taxon>
        <taxon>Limulus</taxon>
    </lineage>
</organism>
<keyword evidence="2" id="KW-1185">Reference proteome</keyword>
<dbReference type="RefSeq" id="XP_013787951.1">
    <property type="nucleotide sequence ID" value="XM_013932497.2"/>
</dbReference>